<dbReference type="PRINTS" id="PR00723">
    <property type="entry name" value="SUBTILISIN"/>
</dbReference>
<dbReference type="AlphaFoldDB" id="A0A2T4BPS8"/>
<dbReference type="STRING" id="983965.A0A2T4BPS8"/>
<dbReference type="PROSITE" id="PS00136">
    <property type="entry name" value="SUBTILASE_ASP"/>
    <property type="match status" value="1"/>
</dbReference>
<feature type="domain" description="Peptidase S8/S53" evidence="8">
    <location>
        <begin position="609"/>
        <end position="839"/>
    </location>
</feature>
<dbReference type="Pfam" id="PF00082">
    <property type="entry name" value="Peptidase_S8"/>
    <property type="match status" value="1"/>
</dbReference>
<evidence type="ECO:0000313" key="10">
    <source>
        <dbReference type="EMBL" id="PTB71323.1"/>
    </source>
</evidence>
<dbReference type="CDD" id="cd00306">
    <property type="entry name" value="Peptidases_S8_S53"/>
    <property type="match status" value="1"/>
</dbReference>
<name>A0A2T4BPS8_TRILO</name>
<dbReference type="InterPro" id="IPR015500">
    <property type="entry name" value="Peptidase_S8_subtilisin-rel"/>
</dbReference>
<evidence type="ECO:0000256" key="2">
    <source>
        <dbReference type="ARBA" id="ARBA00022670"/>
    </source>
</evidence>
<evidence type="ECO:0000256" key="5">
    <source>
        <dbReference type="PROSITE-ProRule" id="PRU01240"/>
    </source>
</evidence>
<dbReference type="GO" id="GO:0004252">
    <property type="term" value="F:serine-type endopeptidase activity"/>
    <property type="evidence" value="ECO:0007669"/>
    <property type="project" value="UniProtKB-UniRule"/>
</dbReference>
<evidence type="ECO:0000256" key="1">
    <source>
        <dbReference type="ARBA" id="ARBA00011073"/>
    </source>
</evidence>
<evidence type="ECO:0000259" key="8">
    <source>
        <dbReference type="Pfam" id="PF00082"/>
    </source>
</evidence>
<dbReference type="EMBL" id="KZ679150">
    <property type="protein sequence ID" value="PTB71323.1"/>
    <property type="molecule type" value="Genomic_DNA"/>
</dbReference>
<dbReference type="InterPro" id="IPR056002">
    <property type="entry name" value="DUF7580"/>
</dbReference>
<dbReference type="PROSITE" id="PS51892">
    <property type="entry name" value="SUBTILASE"/>
    <property type="match status" value="1"/>
</dbReference>
<dbReference type="Pfam" id="PF24476">
    <property type="entry name" value="DUF7580"/>
    <property type="match status" value="1"/>
</dbReference>
<evidence type="ECO:0000256" key="6">
    <source>
        <dbReference type="RuleBase" id="RU003355"/>
    </source>
</evidence>
<feature type="active site" description="Charge relay system" evidence="5">
    <location>
        <position position="656"/>
    </location>
</feature>
<dbReference type="Gene3D" id="3.40.50.200">
    <property type="entry name" value="Peptidase S8/S53 domain"/>
    <property type="match status" value="1"/>
</dbReference>
<dbReference type="SUPFAM" id="SSF52743">
    <property type="entry name" value="Subtilisin-like"/>
    <property type="match status" value="1"/>
</dbReference>
<dbReference type="PROSITE" id="PS00138">
    <property type="entry name" value="SUBTILASE_SER"/>
    <property type="match status" value="1"/>
</dbReference>
<evidence type="ECO:0000256" key="3">
    <source>
        <dbReference type="ARBA" id="ARBA00022801"/>
    </source>
</evidence>
<evidence type="ECO:0000259" key="9">
    <source>
        <dbReference type="Pfam" id="PF24476"/>
    </source>
</evidence>
<evidence type="ECO:0000256" key="4">
    <source>
        <dbReference type="ARBA" id="ARBA00022825"/>
    </source>
</evidence>
<protein>
    <submittedName>
        <fullName evidence="10">Subtilisin-like protein</fullName>
    </submittedName>
</protein>
<dbReference type="PANTHER" id="PTHR43399">
    <property type="entry name" value="SUBTILISIN-RELATED"/>
    <property type="match status" value="1"/>
</dbReference>
<dbReference type="InterPro" id="IPR023828">
    <property type="entry name" value="Peptidase_S8_Ser-AS"/>
</dbReference>
<dbReference type="InterPro" id="IPR000209">
    <property type="entry name" value="Peptidase_S8/S53_dom"/>
</dbReference>
<organism evidence="10 11">
    <name type="scientific">Trichoderma longibrachiatum ATCC 18648</name>
    <dbReference type="NCBI Taxonomy" id="983965"/>
    <lineage>
        <taxon>Eukaryota</taxon>
        <taxon>Fungi</taxon>
        <taxon>Dikarya</taxon>
        <taxon>Ascomycota</taxon>
        <taxon>Pezizomycotina</taxon>
        <taxon>Sordariomycetes</taxon>
        <taxon>Hypocreomycetidae</taxon>
        <taxon>Hypocreales</taxon>
        <taxon>Hypocreaceae</taxon>
        <taxon>Trichoderma</taxon>
    </lineage>
</organism>
<gene>
    <name evidence="10" type="ORF">M440DRAFT_1406697</name>
</gene>
<feature type="region of interest" description="Disordered" evidence="7">
    <location>
        <begin position="560"/>
        <end position="583"/>
    </location>
</feature>
<dbReference type="InterPro" id="IPR036852">
    <property type="entry name" value="Peptidase_S8/S53_dom_sf"/>
</dbReference>
<comment type="similarity">
    <text evidence="1 5 6">Belongs to the peptidase S8 family.</text>
</comment>
<dbReference type="InterPro" id="IPR051048">
    <property type="entry name" value="Peptidase_S8/S53_subtilisin"/>
</dbReference>
<dbReference type="Proteomes" id="UP000240760">
    <property type="component" value="Unassembled WGS sequence"/>
</dbReference>
<sequence length="910" mass="101778">MPQTPDRDIQEVVYEVCLVAGAFRDGLRPASQRTYRIRCLDELSESELQDLGIELHRISLHEGISLPLLTSSADLTRCFSDIAQCMNDMLEELYITRLANRFLSVAANRGAALWKLAQLITWSPREISIESAIRQDIGEICFTLLPLLQIWEQLINQLMPSSKRLPGRQIETSALRNAASIRTSTGKLHRTLHEHWPCRLNVQAHRGSLCDCLMADLQLEPHWLMSGNDEESFFLLLKGSGISQECKIHLSEPSMDSLTNDMEDKQTTCLTRHEDWQDYCLYLSLEKSGQLLAWPSRSFDVQLQWHNNLCDTVEFRLVTLETLLQCLSPKYDARTCVELVLARSLLLLLHGPWVESHLHLQNVSVFCKIENGVVMPELDKLFLSTRFGSAIDPRPLHNSWSPLTLRAIEAFAILLAEIELGDKVMKIYESLEPDLKAKRPTKVAKALLHECEKRLPCGRGVVQVIKSCLNRELFGCSSWQSPDGPIQNDQAFIECYYSNVIAPLEQELVEGLEWSWDEVKGRAPSRLGDTHVADVIKPLEACQSGKAASTPAPTVLAAAGHTTHTDNDPAERETPKGSDSDGWFEELKKAHFKRYRRRKDDFDEESPRHIKVAVIDTGVDLTHEAFEGLQESGQLIIQEGSNIVDPGQPMTDSDGHGTHCCELILRTAPFAQVYPLKVSSARTGVSPQLVAKAICYAIKEGVDIISMSLVFDREEKAVKGALGEVMTKLGERADAPKPVLLFAAASNNRALDLNRIGYPAREWEKVICVNCSTKYDEKSNFSPHGETGAANLSAIGENIKVACPNSRGGSWKRISGTSFSTPIVAGVAAMLLDFAMQDLTGFSDLEEWNDKKAELWELIGMRSVLKRCMTSAYEDGRYNLVKPWELLSKSEGQIAHAILEALASKHRWGR</sequence>
<keyword evidence="2 5" id="KW-0645">Protease</keyword>
<keyword evidence="4 5" id="KW-0720">Serine protease</keyword>
<keyword evidence="3 5" id="KW-0378">Hydrolase</keyword>
<keyword evidence="11" id="KW-1185">Reference proteome</keyword>
<feature type="active site" description="Charge relay system" evidence="5">
    <location>
        <position position="616"/>
    </location>
</feature>
<dbReference type="PANTHER" id="PTHR43399:SF4">
    <property type="entry name" value="CELL WALL-ASSOCIATED PROTEASE"/>
    <property type="match status" value="1"/>
</dbReference>
<evidence type="ECO:0000256" key="7">
    <source>
        <dbReference type="SAM" id="MobiDB-lite"/>
    </source>
</evidence>
<reference evidence="10 11" key="1">
    <citation type="submission" date="2016-07" db="EMBL/GenBank/DDBJ databases">
        <title>Multiple horizontal gene transfer events from other fungi enriched the ability of initially mycotrophic Trichoderma (Ascomycota) to feed on dead plant biomass.</title>
        <authorList>
            <consortium name="DOE Joint Genome Institute"/>
            <person name="Aerts A."/>
            <person name="Atanasova L."/>
            <person name="Chenthamara K."/>
            <person name="Zhang J."/>
            <person name="Grujic M."/>
            <person name="Henrissat B."/>
            <person name="Kuo A."/>
            <person name="Salamov A."/>
            <person name="Lipzen A."/>
            <person name="Labutti K."/>
            <person name="Barry K."/>
            <person name="Miao Y."/>
            <person name="Rahimi M.J."/>
            <person name="Shen Q."/>
            <person name="Grigoriev I.V."/>
            <person name="Kubicek C.P."/>
            <person name="Druzhinina I.S."/>
        </authorList>
    </citation>
    <scope>NUCLEOTIDE SEQUENCE [LARGE SCALE GENOMIC DNA]</scope>
    <source>
        <strain evidence="10 11">ATCC 18648</strain>
    </source>
</reference>
<feature type="active site" description="Charge relay system" evidence="5">
    <location>
        <position position="818"/>
    </location>
</feature>
<accession>A0A2T4BPS8</accession>
<dbReference type="OrthoDB" id="206201at2759"/>
<feature type="domain" description="DUF7580" evidence="9">
    <location>
        <begin position="179"/>
        <end position="510"/>
    </location>
</feature>
<dbReference type="GO" id="GO:0006508">
    <property type="term" value="P:proteolysis"/>
    <property type="evidence" value="ECO:0007669"/>
    <property type="project" value="UniProtKB-KW"/>
</dbReference>
<evidence type="ECO:0000313" key="11">
    <source>
        <dbReference type="Proteomes" id="UP000240760"/>
    </source>
</evidence>
<proteinExistence type="inferred from homology"/>
<feature type="compositionally biased region" description="Basic and acidic residues" evidence="7">
    <location>
        <begin position="563"/>
        <end position="583"/>
    </location>
</feature>
<dbReference type="InterPro" id="IPR023827">
    <property type="entry name" value="Peptidase_S8_Asp-AS"/>
</dbReference>